<sequence length="673" mass="73632">MPMAVPPGKTPISYLQEYATKHAITPQYDLIANEGAVHEPIFIMRVTVGDFAVATGKGSSKKKAKHAAAQNALNTLMGVTSNGPEEVKQDISTTNTTTEKDDDIGNPIGELQEITQKKLLKPPHYDFVTEQGPPHAREFICNIKLGKFVDKGTGRSKKTAKRTAAANMLAQLKALSQNKETEKQLEDSDEDEEIPLGFENSTYTGMKQSKKKSKLANSQSAVEIHRFYEKVMAAAGKQVRGQNQNLTPPTNYCQMLQEIAEVQRFEVQYFDIKDESVMGLNQCLVQLSTTPLAVCQGTGPIMDEAHANAAHNALQYLRIMINSDTLCKNYKMSPIRAIFIASKVRQAKHVFAKISVLTKEHPRFSLSRSFSSTASLKTLDISGIFPPIPTPFNKDESIAFDKLELNMEKWNNILFKGYVVQGSTGECCFLTWEERIQMVKETSKLAGDNKIIIAGSGCESTRDTILLSQKMADAGADAVLVVNPFYYKASMNATALISHFTKVADEAPIPVILYNVPSNTGMDIPPDVIVQLAQHPNIIGMKDSGGDITRIASLVYQTASYRFQILAGSAGFLLSAYHVGCVGGICGAANVLGSYVCELAELAQSDNLKAATDLQLRLVGPNSCVTRRFGVPGVKTAMEWFGYYGGPTRLPLVPLNPNEVASMKKIFQASMFI</sequence>
<organism evidence="16 17">
    <name type="scientific">Biomphalaria pfeifferi</name>
    <name type="common">Bloodfluke planorb</name>
    <name type="synonym">Freshwater snail</name>
    <dbReference type="NCBI Taxonomy" id="112525"/>
    <lineage>
        <taxon>Eukaryota</taxon>
        <taxon>Metazoa</taxon>
        <taxon>Spiralia</taxon>
        <taxon>Lophotrochozoa</taxon>
        <taxon>Mollusca</taxon>
        <taxon>Gastropoda</taxon>
        <taxon>Heterobranchia</taxon>
        <taxon>Euthyneura</taxon>
        <taxon>Panpulmonata</taxon>
        <taxon>Hygrophila</taxon>
        <taxon>Lymnaeoidea</taxon>
        <taxon>Planorbidae</taxon>
        <taxon>Biomphalaria</taxon>
    </lineage>
</organism>
<keyword evidence="6 13" id="KW-0694">RNA-binding</keyword>
<dbReference type="EC" id="4.1.3.16" evidence="4"/>
<dbReference type="Proteomes" id="UP001233172">
    <property type="component" value="Unassembled WGS sequence"/>
</dbReference>
<comment type="catalytic activity">
    <reaction evidence="11">
        <text>(4R)-4-hydroxy-2-oxoglutarate = glyoxylate + pyruvate</text>
        <dbReference type="Rhea" id="RHEA:30687"/>
        <dbReference type="ChEBI" id="CHEBI:15361"/>
        <dbReference type="ChEBI" id="CHEBI:36655"/>
        <dbReference type="ChEBI" id="CHEBI:62213"/>
        <dbReference type="EC" id="4.1.3.16"/>
    </reaction>
</comment>
<evidence type="ECO:0000256" key="5">
    <source>
        <dbReference type="ARBA" id="ARBA00018425"/>
    </source>
</evidence>
<evidence type="ECO:0000256" key="9">
    <source>
        <dbReference type="ARBA" id="ARBA00030874"/>
    </source>
</evidence>
<dbReference type="CDD" id="cd19862">
    <property type="entry name" value="DSRM_PRKRA-like_rpt1"/>
    <property type="match status" value="1"/>
</dbReference>
<evidence type="ECO:0000313" key="17">
    <source>
        <dbReference type="Proteomes" id="UP001233172"/>
    </source>
</evidence>
<evidence type="ECO:0000256" key="12">
    <source>
        <dbReference type="ARBA" id="ARBA00033613"/>
    </source>
</evidence>
<evidence type="ECO:0000256" key="3">
    <source>
        <dbReference type="ARBA" id="ARBA00011881"/>
    </source>
</evidence>
<evidence type="ECO:0000256" key="13">
    <source>
        <dbReference type="PROSITE-ProRule" id="PRU00266"/>
    </source>
</evidence>
<dbReference type="GO" id="GO:0009436">
    <property type="term" value="P:glyoxylate catabolic process"/>
    <property type="evidence" value="ECO:0007669"/>
    <property type="project" value="TreeGrafter"/>
</dbReference>
<evidence type="ECO:0000259" key="15">
    <source>
        <dbReference type="PROSITE" id="PS50137"/>
    </source>
</evidence>
<evidence type="ECO:0000256" key="14">
    <source>
        <dbReference type="SAM" id="MobiDB-lite"/>
    </source>
</evidence>
<feature type="domain" description="DRBM" evidence="15">
    <location>
        <begin position="251"/>
        <end position="319"/>
    </location>
</feature>
<gene>
    <name evidence="16" type="ORF">Bpfe_023407</name>
</gene>
<evidence type="ECO:0000256" key="1">
    <source>
        <dbReference type="ARBA" id="ARBA00002577"/>
    </source>
</evidence>
<dbReference type="Gene3D" id="3.30.160.20">
    <property type="match status" value="3"/>
</dbReference>
<dbReference type="InterPro" id="IPR013785">
    <property type="entry name" value="Aldolase_TIM"/>
</dbReference>
<dbReference type="CDD" id="cd00408">
    <property type="entry name" value="DHDPS-like"/>
    <property type="match status" value="1"/>
</dbReference>
<reference evidence="16" key="1">
    <citation type="journal article" date="2023" name="PLoS Negl. Trop. Dis.">
        <title>A genome sequence for Biomphalaria pfeifferi, the major vector snail for the human-infecting parasite Schistosoma mansoni.</title>
        <authorList>
            <person name="Bu L."/>
            <person name="Lu L."/>
            <person name="Laidemitt M.R."/>
            <person name="Zhang S.M."/>
            <person name="Mutuku M."/>
            <person name="Mkoji G."/>
            <person name="Steinauer M."/>
            <person name="Loker E.S."/>
        </authorList>
    </citation>
    <scope>NUCLEOTIDE SEQUENCE</scope>
    <source>
        <strain evidence="16">KasaAsao</strain>
    </source>
</reference>
<evidence type="ECO:0000256" key="6">
    <source>
        <dbReference type="ARBA" id="ARBA00022884"/>
    </source>
</evidence>
<reference evidence="16" key="2">
    <citation type="submission" date="2023-04" db="EMBL/GenBank/DDBJ databases">
        <authorList>
            <person name="Bu L."/>
            <person name="Lu L."/>
            <person name="Laidemitt M.R."/>
            <person name="Zhang S.M."/>
            <person name="Mutuku M."/>
            <person name="Mkoji G."/>
            <person name="Steinauer M."/>
            <person name="Loker E.S."/>
        </authorList>
    </citation>
    <scope>NUCLEOTIDE SEQUENCE</scope>
    <source>
        <strain evidence="16">KasaAsao</strain>
        <tissue evidence="16">Whole Snail</tissue>
    </source>
</reference>
<dbReference type="CDD" id="cd19864">
    <property type="entry name" value="DSRM_PRKRA-like_rpt3"/>
    <property type="match status" value="1"/>
</dbReference>
<dbReference type="GO" id="GO:0008700">
    <property type="term" value="F:(R,S)-4-hydroxy-2-oxoglutarate aldolase activity"/>
    <property type="evidence" value="ECO:0007669"/>
    <property type="project" value="UniProtKB-EC"/>
</dbReference>
<name>A0AAD8F1P5_BIOPF</name>
<evidence type="ECO:0000256" key="10">
    <source>
        <dbReference type="ARBA" id="ARBA00032879"/>
    </source>
</evidence>
<dbReference type="PANTHER" id="PTHR12128:SF66">
    <property type="entry name" value="4-HYDROXY-2-OXOGLUTARATE ALDOLASE, MITOCHONDRIAL"/>
    <property type="match status" value="1"/>
</dbReference>
<dbReference type="FunFam" id="3.30.160.20:FF:000007">
    <property type="entry name" value="Double-stranded RNA-binding protein Staufen homolog 1"/>
    <property type="match status" value="2"/>
</dbReference>
<dbReference type="PRINTS" id="PR00146">
    <property type="entry name" value="DHPICSNTHASE"/>
</dbReference>
<dbReference type="GO" id="GO:0003723">
    <property type="term" value="F:RNA binding"/>
    <property type="evidence" value="ECO:0007669"/>
    <property type="project" value="UniProtKB-UniRule"/>
</dbReference>
<evidence type="ECO:0000313" key="16">
    <source>
        <dbReference type="EMBL" id="KAK0047136.1"/>
    </source>
</evidence>
<dbReference type="SMART" id="SM00358">
    <property type="entry name" value="DSRM"/>
    <property type="match status" value="3"/>
</dbReference>
<keyword evidence="7" id="KW-0456">Lyase</keyword>
<evidence type="ECO:0000256" key="8">
    <source>
        <dbReference type="ARBA" id="ARBA00023270"/>
    </source>
</evidence>
<dbReference type="PROSITE" id="PS00666">
    <property type="entry name" value="DHDPS_2"/>
    <property type="match status" value="1"/>
</dbReference>
<accession>A0AAD8F1P5</accession>
<dbReference type="Gene3D" id="3.20.20.70">
    <property type="entry name" value="Aldolase class I"/>
    <property type="match status" value="1"/>
</dbReference>
<dbReference type="InterPro" id="IPR002220">
    <property type="entry name" value="DapA-like"/>
</dbReference>
<comment type="catalytic activity">
    <reaction evidence="12">
        <text>(4S)-4-hydroxy-2-oxoglutarate = glyoxylate + pyruvate</text>
        <dbReference type="Rhea" id="RHEA:35639"/>
        <dbReference type="ChEBI" id="CHEBI:15361"/>
        <dbReference type="ChEBI" id="CHEBI:36655"/>
        <dbReference type="ChEBI" id="CHEBI:71685"/>
        <dbReference type="EC" id="4.1.3.16"/>
    </reaction>
</comment>
<feature type="domain" description="DRBM" evidence="15">
    <location>
        <begin position="10"/>
        <end position="78"/>
    </location>
</feature>
<dbReference type="Pfam" id="PF00701">
    <property type="entry name" value="DHDPS"/>
    <property type="match status" value="1"/>
</dbReference>
<evidence type="ECO:0000256" key="4">
    <source>
        <dbReference type="ARBA" id="ARBA00012215"/>
    </source>
</evidence>
<dbReference type="InterPro" id="IPR020625">
    <property type="entry name" value="Schiff_base-form_aldolases_AS"/>
</dbReference>
<protein>
    <recommendedName>
        <fullName evidence="5">4-hydroxy-2-oxoglutarate aldolase, mitochondrial</fullName>
        <ecNumber evidence="4">4.1.3.16</ecNumber>
    </recommendedName>
    <alternativeName>
        <fullName evidence="10">Dihydrodipicolinate synthase-like</fullName>
    </alternativeName>
    <alternativeName>
        <fullName evidence="9">Probable 2-keto-4-hydroxyglutarate aldolase</fullName>
    </alternativeName>
</protein>
<dbReference type="InterPro" id="IPR014720">
    <property type="entry name" value="dsRBD_dom"/>
</dbReference>
<feature type="domain" description="DRBM" evidence="15">
    <location>
        <begin position="106"/>
        <end position="174"/>
    </location>
</feature>
<comment type="caution">
    <text evidence="16">The sequence shown here is derived from an EMBL/GenBank/DDBJ whole genome shotgun (WGS) entry which is preliminary data.</text>
</comment>
<dbReference type="SUPFAM" id="SSF51569">
    <property type="entry name" value="Aldolase"/>
    <property type="match status" value="1"/>
</dbReference>
<evidence type="ECO:0000256" key="7">
    <source>
        <dbReference type="ARBA" id="ARBA00023239"/>
    </source>
</evidence>
<comment type="function">
    <text evidence="1">Catalyzes the final step in the metabolic pathway of hydroxyproline.</text>
</comment>
<dbReference type="PANTHER" id="PTHR12128">
    <property type="entry name" value="DIHYDRODIPICOLINATE SYNTHASE"/>
    <property type="match status" value="1"/>
</dbReference>
<dbReference type="GO" id="GO:0005739">
    <property type="term" value="C:mitochondrion"/>
    <property type="evidence" value="ECO:0007669"/>
    <property type="project" value="TreeGrafter"/>
</dbReference>
<evidence type="ECO:0000256" key="2">
    <source>
        <dbReference type="ARBA" id="ARBA00007592"/>
    </source>
</evidence>
<dbReference type="AlphaFoldDB" id="A0AAD8F1P5"/>
<dbReference type="SMART" id="SM01130">
    <property type="entry name" value="DHDPS"/>
    <property type="match status" value="1"/>
</dbReference>
<keyword evidence="17" id="KW-1185">Reference proteome</keyword>
<comment type="similarity">
    <text evidence="2">Belongs to the DapA family.</text>
</comment>
<comment type="subunit">
    <text evidence="3">Homotetramer.</text>
</comment>
<feature type="region of interest" description="Disordered" evidence="14">
    <location>
        <begin position="176"/>
        <end position="215"/>
    </location>
</feature>
<dbReference type="PROSITE" id="PS50137">
    <property type="entry name" value="DS_RBD"/>
    <property type="match status" value="3"/>
</dbReference>
<dbReference type="GO" id="GO:0008840">
    <property type="term" value="F:4-hydroxy-tetrahydrodipicolinate synthase activity"/>
    <property type="evidence" value="ECO:0007669"/>
    <property type="project" value="TreeGrafter"/>
</dbReference>
<evidence type="ECO:0000256" key="11">
    <source>
        <dbReference type="ARBA" id="ARBA00033610"/>
    </source>
</evidence>
<keyword evidence="8" id="KW-0704">Schiff base</keyword>
<dbReference type="EMBL" id="JASAOG010000155">
    <property type="protein sequence ID" value="KAK0047136.1"/>
    <property type="molecule type" value="Genomic_DNA"/>
</dbReference>
<feature type="region of interest" description="Disordered" evidence="14">
    <location>
        <begin position="79"/>
        <end position="106"/>
    </location>
</feature>
<proteinExistence type="inferred from homology"/>
<dbReference type="SUPFAM" id="SSF54768">
    <property type="entry name" value="dsRNA-binding domain-like"/>
    <property type="match status" value="3"/>
</dbReference>
<dbReference type="Pfam" id="PF00035">
    <property type="entry name" value="dsrm"/>
    <property type="match status" value="2"/>
</dbReference>